<dbReference type="InterPro" id="IPR001611">
    <property type="entry name" value="Leu-rich_rpt"/>
</dbReference>
<keyword evidence="8 11" id="KW-1133">Transmembrane helix</keyword>
<evidence type="ECO:0000256" key="3">
    <source>
        <dbReference type="ARBA" id="ARBA00022475"/>
    </source>
</evidence>
<dbReference type="Pfam" id="PF13855">
    <property type="entry name" value="LRR_8"/>
    <property type="match status" value="3"/>
</dbReference>
<dbReference type="SUPFAM" id="SSF52047">
    <property type="entry name" value="RNI-like"/>
    <property type="match status" value="1"/>
</dbReference>
<dbReference type="GO" id="GO:0051707">
    <property type="term" value="P:response to other organism"/>
    <property type="evidence" value="ECO:0007669"/>
    <property type="project" value="UniProtKB-ARBA"/>
</dbReference>
<feature type="chain" id="PRO_5015707245" evidence="12">
    <location>
        <begin position="24"/>
        <end position="865"/>
    </location>
</feature>
<keyword evidence="7" id="KW-0677">Repeat</keyword>
<keyword evidence="6 12" id="KW-0732">Signal</keyword>
<dbReference type="InterPro" id="IPR013210">
    <property type="entry name" value="LRR_N_plant-typ"/>
</dbReference>
<evidence type="ECO:0000313" key="15">
    <source>
        <dbReference type="Proteomes" id="UP000245207"/>
    </source>
</evidence>
<comment type="caution">
    <text evidence="14">The sequence shown here is derived from an EMBL/GenBank/DDBJ whole genome shotgun (WGS) entry which is preliminary data.</text>
</comment>
<evidence type="ECO:0000256" key="11">
    <source>
        <dbReference type="SAM" id="Phobius"/>
    </source>
</evidence>
<feature type="signal peptide" evidence="12">
    <location>
        <begin position="1"/>
        <end position="23"/>
    </location>
</feature>
<dbReference type="Proteomes" id="UP000245207">
    <property type="component" value="Unassembled WGS sequence"/>
</dbReference>
<keyword evidence="5 11" id="KW-0812">Transmembrane</keyword>
<feature type="domain" description="Leucine-rich repeat-containing N-terminal plant-type" evidence="13">
    <location>
        <begin position="28"/>
        <end position="70"/>
    </location>
</feature>
<evidence type="ECO:0000256" key="6">
    <source>
        <dbReference type="ARBA" id="ARBA00022729"/>
    </source>
</evidence>
<evidence type="ECO:0000256" key="8">
    <source>
        <dbReference type="ARBA" id="ARBA00022989"/>
    </source>
</evidence>
<keyword evidence="3" id="KW-1003">Cell membrane</keyword>
<dbReference type="EMBL" id="PKPP01001847">
    <property type="protein sequence ID" value="PWA79505.1"/>
    <property type="molecule type" value="Genomic_DNA"/>
</dbReference>
<proteinExistence type="inferred from homology"/>
<evidence type="ECO:0000313" key="14">
    <source>
        <dbReference type="EMBL" id="PWA79505.1"/>
    </source>
</evidence>
<keyword evidence="9 11" id="KW-0472">Membrane</keyword>
<evidence type="ECO:0000256" key="1">
    <source>
        <dbReference type="ARBA" id="ARBA00004251"/>
    </source>
</evidence>
<dbReference type="GO" id="GO:0006952">
    <property type="term" value="P:defense response"/>
    <property type="evidence" value="ECO:0007669"/>
    <property type="project" value="UniProtKB-ARBA"/>
</dbReference>
<dbReference type="SUPFAM" id="SSF52058">
    <property type="entry name" value="L domain-like"/>
    <property type="match status" value="1"/>
</dbReference>
<comment type="subcellular location">
    <subcellularLocation>
        <location evidence="1">Cell membrane</location>
        <topology evidence="1">Single-pass type I membrane protein</topology>
    </subcellularLocation>
</comment>
<dbReference type="PANTHER" id="PTHR48061">
    <property type="entry name" value="LEUCINE-RICH REPEAT RECEPTOR PROTEIN KINASE EMS1-LIKE-RELATED"/>
    <property type="match status" value="1"/>
</dbReference>
<evidence type="ECO:0000256" key="2">
    <source>
        <dbReference type="ARBA" id="ARBA00009592"/>
    </source>
</evidence>
<dbReference type="GO" id="GO:0005886">
    <property type="term" value="C:plasma membrane"/>
    <property type="evidence" value="ECO:0007669"/>
    <property type="project" value="UniProtKB-SubCell"/>
</dbReference>
<keyword evidence="10" id="KW-0325">Glycoprotein</keyword>
<comment type="similarity">
    <text evidence="2">Belongs to the RLP family.</text>
</comment>
<dbReference type="Pfam" id="PF00560">
    <property type="entry name" value="LRR_1"/>
    <property type="match status" value="5"/>
</dbReference>
<evidence type="ECO:0000256" key="4">
    <source>
        <dbReference type="ARBA" id="ARBA00022614"/>
    </source>
</evidence>
<keyword evidence="15" id="KW-1185">Reference proteome</keyword>
<protein>
    <submittedName>
        <fullName evidence="14">Leucine-rich repeat protein</fullName>
    </submittedName>
</protein>
<evidence type="ECO:0000256" key="7">
    <source>
        <dbReference type="ARBA" id="ARBA00022737"/>
    </source>
</evidence>
<feature type="transmembrane region" description="Helical" evidence="11">
    <location>
        <begin position="830"/>
        <end position="851"/>
    </location>
</feature>
<sequence length="865" mass="95623">MRTHLCVYIFFIPFCLFLLDVSGQCRHDQRSILIQLKDSLQFGSAILNKLASWNTNVTTDCCTWGGVTCSSSGQVIGLDLSNETIVGGIDNSSVLFNLTNLQSLNLAANFFQLIQIPSRFGGFASLLDLNLSYSGFSGQIPVELSQLTRLEVLDLTSFFSLKLENPSLATLVRNLTRLRGLYMDYVNMSSHELDWCQGLSSLPNLEVLSLSNCQLLGPLDESLQKLKSLSVIRLARNNLSAPLQKLQSLDLSRNTNLNGSLPEFPMNGALQSLFSNSFTPLLNWLDLSSNKLKGEIPSSFFELRQLSGLLLSSNNLSGVIETKDFQGLSNLTTLELSFNKFSVITSSNSSIMSHLPQLKSLSLASCNLQKFPDLRNQSRLTNLDLSDNKIEGNIPSYIWRAGNGSLWFMNLSHNQLTGLEEPYTFPDLEILDLHSNRLSGVIHVPPITVFHIDYSNNLLNLSLSEISWRDFNFLFFFSVSNNLLTGTIPKTICNAASLKVVDLSSNRLTGRIPQCLIEFGNDLRVLNLANNDLTGQIEGTFPTTCSLNTLDLHGNSLEGKIPQSLVYCRRLQVLNLGNNWINDTYPCSLGNNTNLHVLVLRSNRFHGSVDCGEGRYNWSNLHILDVAHNNFNGVIPPEFFSQWRAMMTVENRTSTKQLNYIVTGFYYQDTVTVTVKGFELELVKILTIFTTIDISSNRFSGVIPETIGQLKALYLLNVSHNEFTGSIPPSIGTLSQLEALDMSSNRITGEIPSVLSSLPFLSVLNLSYNQLEGKIPTGSQFQTFSETSYLANKGLCGFPLNRNCTSSVVPVPSSSPNSDTSGDGNDWQTFFYGMGAGAGSLTVAAVLYTLYKANTSITTRQTRSV</sequence>
<dbReference type="InterPro" id="IPR032675">
    <property type="entry name" value="LRR_dom_sf"/>
</dbReference>
<organism evidence="14 15">
    <name type="scientific">Artemisia annua</name>
    <name type="common">Sweet wormwood</name>
    <dbReference type="NCBI Taxonomy" id="35608"/>
    <lineage>
        <taxon>Eukaryota</taxon>
        <taxon>Viridiplantae</taxon>
        <taxon>Streptophyta</taxon>
        <taxon>Embryophyta</taxon>
        <taxon>Tracheophyta</taxon>
        <taxon>Spermatophyta</taxon>
        <taxon>Magnoliopsida</taxon>
        <taxon>eudicotyledons</taxon>
        <taxon>Gunneridae</taxon>
        <taxon>Pentapetalae</taxon>
        <taxon>asterids</taxon>
        <taxon>campanulids</taxon>
        <taxon>Asterales</taxon>
        <taxon>Asteraceae</taxon>
        <taxon>Asteroideae</taxon>
        <taxon>Anthemideae</taxon>
        <taxon>Artemisiinae</taxon>
        <taxon>Artemisia</taxon>
    </lineage>
</organism>
<gene>
    <name evidence="14" type="ORF">CTI12_AA205330</name>
</gene>
<dbReference type="OrthoDB" id="1430275at2759"/>
<evidence type="ECO:0000259" key="13">
    <source>
        <dbReference type="Pfam" id="PF08263"/>
    </source>
</evidence>
<evidence type="ECO:0000256" key="9">
    <source>
        <dbReference type="ARBA" id="ARBA00023136"/>
    </source>
</evidence>
<evidence type="ECO:0000256" key="12">
    <source>
        <dbReference type="SAM" id="SignalP"/>
    </source>
</evidence>
<reference evidence="14 15" key="1">
    <citation type="journal article" date="2018" name="Mol. Plant">
        <title>The genome of Artemisia annua provides insight into the evolution of Asteraceae family and artemisinin biosynthesis.</title>
        <authorList>
            <person name="Shen Q."/>
            <person name="Zhang L."/>
            <person name="Liao Z."/>
            <person name="Wang S."/>
            <person name="Yan T."/>
            <person name="Shi P."/>
            <person name="Liu M."/>
            <person name="Fu X."/>
            <person name="Pan Q."/>
            <person name="Wang Y."/>
            <person name="Lv Z."/>
            <person name="Lu X."/>
            <person name="Zhang F."/>
            <person name="Jiang W."/>
            <person name="Ma Y."/>
            <person name="Chen M."/>
            <person name="Hao X."/>
            <person name="Li L."/>
            <person name="Tang Y."/>
            <person name="Lv G."/>
            <person name="Zhou Y."/>
            <person name="Sun X."/>
            <person name="Brodelius P.E."/>
            <person name="Rose J.K.C."/>
            <person name="Tang K."/>
        </authorList>
    </citation>
    <scope>NUCLEOTIDE SEQUENCE [LARGE SCALE GENOMIC DNA]</scope>
    <source>
        <strain evidence="15">cv. Huhao1</strain>
        <tissue evidence="14">Leaf</tissue>
    </source>
</reference>
<keyword evidence="4" id="KW-0433">Leucine-rich repeat</keyword>
<evidence type="ECO:0000256" key="10">
    <source>
        <dbReference type="ARBA" id="ARBA00023180"/>
    </source>
</evidence>
<accession>A0A2U1P151</accession>
<name>A0A2U1P151_ARTAN</name>
<dbReference type="FunFam" id="3.80.10.10:FF:000213">
    <property type="entry name" value="Tyrosine-sulfated glycopeptide receptor 1"/>
    <property type="match status" value="2"/>
</dbReference>
<dbReference type="Gene3D" id="3.80.10.10">
    <property type="entry name" value="Ribonuclease Inhibitor"/>
    <property type="match status" value="4"/>
</dbReference>
<dbReference type="InterPro" id="IPR003591">
    <property type="entry name" value="Leu-rich_rpt_typical-subtyp"/>
</dbReference>
<dbReference type="Pfam" id="PF08263">
    <property type="entry name" value="LRRNT_2"/>
    <property type="match status" value="1"/>
</dbReference>
<dbReference type="PANTHER" id="PTHR48061:SF51">
    <property type="entry name" value="RECEPTOR LIKE PROTEIN 30-LIKE"/>
    <property type="match status" value="1"/>
</dbReference>
<dbReference type="STRING" id="35608.A0A2U1P151"/>
<evidence type="ECO:0000256" key="5">
    <source>
        <dbReference type="ARBA" id="ARBA00022692"/>
    </source>
</evidence>
<dbReference type="SMART" id="SM00369">
    <property type="entry name" value="LRR_TYP"/>
    <property type="match status" value="7"/>
</dbReference>
<dbReference type="AlphaFoldDB" id="A0A2U1P151"/>
<dbReference type="InterPro" id="IPR046956">
    <property type="entry name" value="RLP23-like"/>
</dbReference>